<dbReference type="Gene3D" id="3.30.63.10">
    <property type="entry name" value="Guanylate Kinase phosphate binding domain"/>
    <property type="match status" value="1"/>
</dbReference>
<reference evidence="11" key="2">
    <citation type="journal article" date="2021" name="PeerJ">
        <title>Extensive microbial diversity within the chicken gut microbiome revealed by metagenomics and culture.</title>
        <authorList>
            <person name="Gilroy R."/>
            <person name="Ravi A."/>
            <person name="Getino M."/>
            <person name="Pursley I."/>
            <person name="Horton D.L."/>
            <person name="Alikhan N.F."/>
            <person name="Baker D."/>
            <person name="Gharbi K."/>
            <person name="Hall N."/>
            <person name="Watson M."/>
            <person name="Adriaenssens E.M."/>
            <person name="Foster-Nyarko E."/>
            <person name="Jarju S."/>
            <person name="Secka A."/>
            <person name="Antonio M."/>
            <person name="Oren A."/>
            <person name="Chaudhuri R.R."/>
            <person name="La Ragione R."/>
            <person name="Hildebrand F."/>
            <person name="Pallen M.J."/>
        </authorList>
    </citation>
    <scope>NUCLEOTIDE SEQUENCE</scope>
    <source>
        <strain evidence="11">CHK152-2871</strain>
    </source>
</reference>
<comment type="caution">
    <text evidence="11">The sequence shown here is derived from an EMBL/GenBank/DDBJ whole genome shotgun (WGS) entry which is preliminary data.</text>
</comment>
<evidence type="ECO:0000256" key="5">
    <source>
        <dbReference type="ARBA" id="ARBA00022741"/>
    </source>
</evidence>
<sequence length="190" mass="22065">MKEHKAKLYVLTGPSGVGKGTVLKKFFEKNKGDIIYSISATTRAPRAGEVDGVNYFFISKEEFEKEIKQDNFLEWAQYSGNYYGTRKDFVLNSLNKGVDVLLEIEVQGAKKVMEQYPYCVSIFITPPNMEELEKRLRGRKTECEEAILKRLEVVKSELSETKNYKYTIVNDKVDKAFKELDEIYQKERML</sequence>
<evidence type="ECO:0000256" key="2">
    <source>
        <dbReference type="ARBA" id="ARBA00012961"/>
    </source>
</evidence>
<evidence type="ECO:0000313" key="11">
    <source>
        <dbReference type="EMBL" id="HIS73868.1"/>
    </source>
</evidence>
<keyword evidence="4 9" id="KW-0808">Transferase</keyword>
<dbReference type="PROSITE" id="PS00856">
    <property type="entry name" value="GUANYLATE_KINASE_1"/>
    <property type="match status" value="1"/>
</dbReference>
<comment type="similarity">
    <text evidence="1 9">Belongs to the guanylate kinase family.</text>
</comment>
<dbReference type="PROSITE" id="PS50052">
    <property type="entry name" value="GUANYLATE_KINASE_2"/>
    <property type="match status" value="1"/>
</dbReference>
<dbReference type="Gene3D" id="3.40.50.300">
    <property type="entry name" value="P-loop containing nucleotide triphosphate hydrolases"/>
    <property type="match status" value="1"/>
</dbReference>
<comment type="function">
    <text evidence="9">Essential for recycling GMP and indirectly, cGMP.</text>
</comment>
<comment type="subcellular location">
    <subcellularLocation>
        <location evidence="9">Cytoplasm</location>
    </subcellularLocation>
</comment>
<dbReference type="AlphaFoldDB" id="A0A9D1JYC5"/>
<gene>
    <name evidence="9 11" type="primary">gmk</name>
    <name evidence="11" type="ORF">IAA86_02470</name>
</gene>
<feature type="binding site" evidence="9">
    <location>
        <begin position="13"/>
        <end position="20"/>
    </location>
    <ligand>
        <name>ATP</name>
        <dbReference type="ChEBI" id="CHEBI:30616"/>
    </ligand>
</feature>
<protein>
    <recommendedName>
        <fullName evidence="3 9">Guanylate kinase</fullName>
        <ecNumber evidence="2 9">2.7.4.8</ecNumber>
    </recommendedName>
    <alternativeName>
        <fullName evidence="8 9">GMP kinase</fullName>
    </alternativeName>
</protein>
<dbReference type="SUPFAM" id="SSF52540">
    <property type="entry name" value="P-loop containing nucleoside triphosphate hydrolases"/>
    <property type="match status" value="1"/>
</dbReference>
<dbReference type="InterPro" id="IPR017665">
    <property type="entry name" value="Guanylate_kinase"/>
</dbReference>
<comment type="catalytic activity">
    <reaction evidence="9">
        <text>GMP + ATP = GDP + ADP</text>
        <dbReference type="Rhea" id="RHEA:20780"/>
        <dbReference type="ChEBI" id="CHEBI:30616"/>
        <dbReference type="ChEBI" id="CHEBI:58115"/>
        <dbReference type="ChEBI" id="CHEBI:58189"/>
        <dbReference type="ChEBI" id="CHEBI:456216"/>
        <dbReference type="EC" id="2.7.4.8"/>
    </reaction>
</comment>
<dbReference type="PANTHER" id="PTHR23117:SF13">
    <property type="entry name" value="GUANYLATE KINASE"/>
    <property type="match status" value="1"/>
</dbReference>
<dbReference type="EC" id="2.7.4.8" evidence="2 9"/>
<dbReference type="GO" id="GO:0004385">
    <property type="term" value="F:GMP kinase activity"/>
    <property type="evidence" value="ECO:0007669"/>
    <property type="project" value="UniProtKB-UniRule"/>
</dbReference>
<dbReference type="HAMAP" id="MF_00328">
    <property type="entry name" value="Guanylate_kinase"/>
    <property type="match status" value="1"/>
</dbReference>
<dbReference type="Proteomes" id="UP000886865">
    <property type="component" value="Unassembled WGS sequence"/>
</dbReference>
<dbReference type="NCBIfam" id="TIGR03263">
    <property type="entry name" value="guanyl_kin"/>
    <property type="match status" value="1"/>
</dbReference>
<keyword evidence="6 9" id="KW-0418">Kinase</keyword>
<dbReference type="SMART" id="SM00072">
    <property type="entry name" value="GuKc"/>
    <property type="match status" value="1"/>
</dbReference>
<dbReference type="InterPro" id="IPR020590">
    <property type="entry name" value="Guanylate_kinase_CS"/>
</dbReference>
<dbReference type="Pfam" id="PF00625">
    <property type="entry name" value="Guanylate_kin"/>
    <property type="match status" value="1"/>
</dbReference>
<dbReference type="PANTHER" id="PTHR23117">
    <property type="entry name" value="GUANYLATE KINASE-RELATED"/>
    <property type="match status" value="1"/>
</dbReference>
<evidence type="ECO:0000256" key="9">
    <source>
        <dbReference type="HAMAP-Rule" id="MF_00328"/>
    </source>
</evidence>
<dbReference type="InterPro" id="IPR008145">
    <property type="entry name" value="GK/Ca_channel_bsu"/>
</dbReference>
<evidence type="ECO:0000256" key="6">
    <source>
        <dbReference type="ARBA" id="ARBA00022777"/>
    </source>
</evidence>
<proteinExistence type="inferred from homology"/>
<evidence type="ECO:0000256" key="4">
    <source>
        <dbReference type="ARBA" id="ARBA00022679"/>
    </source>
</evidence>
<evidence type="ECO:0000259" key="10">
    <source>
        <dbReference type="PROSITE" id="PS50052"/>
    </source>
</evidence>
<dbReference type="InterPro" id="IPR008144">
    <property type="entry name" value="Guanylate_kin-like_dom"/>
</dbReference>
<keyword evidence="7 9" id="KW-0067">ATP-binding</keyword>
<evidence type="ECO:0000313" key="12">
    <source>
        <dbReference type="Proteomes" id="UP000886865"/>
    </source>
</evidence>
<organism evidence="11 12">
    <name type="scientific">Candidatus Galligastranaerophilus intestinavium</name>
    <dbReference type="NCBI Taxonomy" id="2840836"/>
    <lineage>
        <taxon>Bacteria</taxon>
        <taxon>Candidatus Galligastranaerophilus</taxon>
    </lineage>
</organism>
<keyword evidence="5 9" id="KW-0547">Nucleotide-binding</keyword>
<dbReference type="CDD" id="cd00071">
    <property type="entry name" value="GMPK"/>
    <property type="match status" value="1"/>
</dbReference>
<dbReference type="FunFam" id="3.30.63.10:FF:000002">
    <property type="entry name" value="Guanylate kinase 1"/>
    <property type="match status" value="1"/>
</dbReference>
<keyword evidence="9" id="KW-0963">Cytoplasm</keyword>
<evidence type="ECO:0000256" key="3">
    <source>
        <dbReference type="ARBA" id="ARBA00016296"/>
    </source>
</evidence>
<dbReference type="GO" id="GO:0005829">
    <property type="term" value="C:cytosol"/>
    <property type="evidence" value="ECO:0007669"/>
    <property type="project" value="TreeGrafter"/>
</dbReference>
<dbReference type="InterPro" id="IPR027417">
    <property type="entry name" value="P-loop_NTPase"/>
</dbReference>
<name>A0A9D1JYC5_9BACT</name>
<accession>A0A9D1JYC5</accession>
<dbReference type="GO" id="GO:0005524">
    <property type="term" value="F:ATP binding"/>
    <property type="evidence" value="ECO:0007669"/>
    <property type="project" value="UniProtKB-UniRule"/>
</dbReference>
<evidence type="ECO:0000256" key="1">
    <source>
        <dbReference type="ARBA" id="ARBA00005790"/>
    </source>
</evidence>
<dbReference type="EMBL" id="DVJQ01000021">
    <property type="protein sequence ID" value="HIS73868.1"/>
    <property type="molecule type" value="Genomic_DNA"/>
</dbReference>
<feature type="domain" description="Guanylate kinase-like" evidence="10">
    <location>
        <begin position="6"/>
        <end position="185"/>
    </location>
</feature>
<reference evidence="11" key="1">
    <citation type="submission" date="2020-10" db="EMBL/GenBank/DDBJ databases">
        <authorList>
            <person name="Gilroy R."/>
        </authorList>
    </citation>
    <scope>NUCLEOTIDE SEQUENCE</scope>
    <source>
        <strain evidence="11">CHK152-2871</strain>
    </source>
</reference>
<evidence type="ECO:0000256" key="8">
    <source>
        <dbReference type="ARBA" id="ARBA00030128"/>
    </source>
</evidence>
<evidence type="ECO:0000256" key="7">
    <source>
        <dbReference type="ARBA" id="ARBA00022840"/>
    </source>
</evidence>